<dbReference type="RefSeq" id="WP_103199806.1">
    <property type="nucleotide sequence ID" value="NZ_JAFKOT010000012.1"/>
</dbReference>
<comment type="caution">
    <text evidence="1">The sequence shown here is derived from an EMBL/GenBank/DDBJ whole genome shotgun (WGS) entry which is preliminary data.</text>
</comment>
<organism evidence="1 2">
    <name type="scientific">Vibrio vulnificus</name>
    <dbReference type="NCBI Taxonomy" id="672"/>
    <lineage>
        <taxon>Bacteria</taxon>
        <taxon>Pseudomonadati</taxon>
        <taxon>Pseudomonadota</taxon>
        <taxon>Gammaproteobacteria</taxon>
        <taxon>Vibrionales</taxon>
        <taxon>Vibrionaceae</taxon>
        <taxon>Vibrio</taxon>
    </lineage>
</organism>
<dbReference type="EMBL" id="PDGH01000027">
    <property type="protein sequence ID" value="POB49734.1"/>
    <property type="molecule type" value="Genomic_DNA"/>
</dbReference>
<sequence>MALELNPHAVYVGSHNLATQDNLGTIEPPQWCDDLFYSGNSYKTFAHQSASLLVRLEELIAHYSVDISRIPTQATIFFLLPELAMQDEVLKLVKKLNEVLGDTPSGQRSIFCYPYGNASFLVAFERVMHCLERHECWVLSVDTSSLFCVGSEYQLVEDIKTDSLLLVHIARSTYGLEPSKVQFDRYSSHYESGIPRVMASLSQMCQRELTELMLPLDGADMPIWHSQLHRFSPWVTENTGYFFSSTLVGQLGAGTGLYKALHAYQKQLQDPQKPFHVLQIDAEEQGLAVGILYRWSSRSEDK</sequence>
<evidence type="ECO:0000313" key="2">
    <source>
        <dbReference type="Proteomes" id="UP000237466"/>
    </source>
</evidence>
<accession>A0A2S3R7Q2</accession>
<name>A0A2S3R7Q2_VIBVL</name>
<gene>
    <name evidence="1" type="ORF">CRN52_03095</name>
</gene>
<evidence type="ECO:0000313" key="1">
    <source>
        <dbReference type="EMBL" id="POB49734.1"/>
    </source>
</evidence>
<dbReference type="AlphaFoldDB" id="A0A2S3R7Q2"/>
<proteinExistence type="predicted"/>
<protein>
    <submittedName>
        <fullName evidence="1">NAD/NADP transhydrogenase subunit beta</fullName>
    </submittedName>
</protein>
<dbReference type="Proteomes" id="UP000237466">
    <property type="component" value="Unassembled WGS sequence"/>
</dbReference>
<reference evidence="1 2" key="1">
    <citation type="journal article" date="2018" name="Front. Microbiol.">
        <title>Phylogeny of Vibrio vulnificus from the Analysis of the Core-Genome: Implications for Intra-Species Taxonomy.</title>
        <authorList>
            <person name="Roig F.J."/>
            <person name="Gonzalez-Candelas F."/>
            <person name="Sanjuan E."/>
            <person name="Fouz B."/>
            <person name="Feil E.J."/>
            <person name="Llorens C."/>
            <person name="Baker-Austin C."/>
            <person name="Oliver J.D."/>
            <person name="Danin-Poleg Y."/>
            <person name="Gibas C.J."/>
            <person name="Kashi Y."/>
            <person name="Gulig P.A."/>
            <person name="Morrison S.S."/>
            <person name="Amaro C."/>
        </authorList>
    </citation>
    <scope>NUCLEOTIDE SEQUENCE [LARGE SCALE GENOMIC DNA]</scope>
    <source>
        <strain evidence="1 2">CECT4608</strain>
    </source>
</reference>